<protein>
    <submittedName>
        <fullName evidence="3">YlmH/Sll1252 family protein</fullName>
    </submittedName>
</protein>
<evidence type="ECO:0000259" key="2">
    <source>
        <dbReference type="SMART" id="SM00363"/>
    </source>
</evidence>
<dbReference type="InterPro" id="IPR036986">
    <property type="entry name" value="S4_RNA-bd_sf"/>
</dbReference>
<gene>
    <name evidence="3" type="ORF">ACCQ42_04475</name>
</gene>
<feature type="domain" description="RNA-binding S4" evidence="2">
    <location>
        <begin position="157"/>
        <end position="217"/>
    </location>
</feature>
<keyword evidence="4" id="KW-1185">Reference proteome</keyword>
<keyword evidence="1" id="KW-0694">RNA-binding</keyword>
<dbReference type="InterPro" id="IPR002942">
    <property type="entry name" value="S4_RNA-bd"/>
</dbReference>
<dbReference type="InterPro" id="IPR040591">
    <property type="entry name" value="RqcP2_RBD"/>
</dbReference>
<proteinExistence type="predicted"/>
<dbReference type="Gene3D" id="3.30.70.330">
    <property type="match status" value="1"/>
</dbReference>
<evidence type="ECO:0000256" key="1">
    <source>
        <dbReference type="PROSITE-ProRule" id="PRU00182"/>
    </source>
</evidence>
<reference evidence="3 4" key="1">
    <citation type="journal article" date="2025" name="Anaerobe">
        <title>Description of Anaerococcus kampingiae sp. nov., Anaerococcus groningensis sp. nov., Anaerococcus martiniensis sp. nov., and Anaerococcus cruorum sp. nov., isolated from human clinical specimens.</title>
        <authorList>
            <person name="Boiten K.E."/>
            <person name="Meijer J."/>
            <person name="van Wezel E.M."/>
            <person name="Veloo A.C.M."/>
        </authorList>
    </citation>
    <scope>NUCLEOTIDE SEQUENCE [LARGE SCALE GENOMIC DNA]</scope>
    <source>
        <strain evidence="3 4">ENR0874</strain>
    </source>
</reference>
<dbReference type="Gene3D" id="3.10.290.10">
    <property type="entry name" value="RNA-binding S4 domain"/>
    <property type="match status" value="1"/>
</dbReference>
<sequence length="233" mass="26698">MAFLEKAYYRKVETTSFFLDPYEQKVISDIATKNNIDIAFIGGNPDAERKMFVANYYYLPLYEPNYLSVLEFDSCEISHPDVLGALLSLGVDRNQIGDISILDSRVEFVIDKGIASFVEFNLTKIKNEKIQLKEKEAGQISLIPLEYEYHKGFVSSRRLDNLVAEFISTSRGKAKELVAARMVKVDFQTIDNPSYRVNESSLISIRKNGRFIYDSISGLSKKGNYHIEYRKIK</sequence>
<name>A0ABW9MFY9_9FIRM</name>
<dbReference type="InterPro" id="IPR012677">
    <property type="entry name" value="Nucleotide-bd_a/b_plait_sf"/>
</dbReference>
<dbReference type="Gene3D" id="3.30.1370.160">
    <property type="match status" value="1"/>
</dbReference>
<evidence type="ECO:0000313" key="3">
    <source>
        <dbReference type="EMBL" id="MFO3667020.1"/>
    </source>
</evidence>
<dbReference type="SMART" id="SM00363">
    <property type="entry name" value="S4"/>
    <property type="match status" value="1"/>
</dbReference>
<comment type="caution">
    <text evidence="3">The sequence shown here is derived from an EMBL/GenBank/DDBJ whole genome shotgun (WGS) entry which is preliminary data.</text>
</comment>
<dbReference type="SUPFAM" id="SSF55174">
    <property type="entry name" value="Alpha-L RNA-binding motif"/>
    <property type="match status" value="1"/>
</dbReference>
<dbReference type="EMBL" id="JBGMEF010000018">
    <property type="protein sequence ID" value="MFO3667020.1"/>
    <property type="molecule type" value="Genomic_DNA"/>
</dbReference>
<dbReference type="Pfam" id="PF17774">
    <property type="entry name" value="YlmH_RBD"/>
    <property type="match status" value="1"/>
</dbReference>
<accession>A0ABW9MFY9</accession>
<organism evidence="3 4">
    <name type="scientific">Anaerococcus kampingae</name>
    <dbReference type="NCBI Taxonomy" id="3115614"/>
    <lineage>
        <taxon>Bacteria</taxon>
        <taxon>Bacillati</taxon>
        <taxon>Bacillota</taxon>
        <taxon>Tissierellia</taxon>
        <taxon>Tissierellales</taxon>
        <taxon>Peptoniphilaceae</taxon>
        <taxon>Anaerococcus</taxon>
    </lineage>
</organism>
<dbReference type="PROSITE" id="PS50889">
    <property type="entry name" value="S4"/>
    <property type="match status" value="1"/>
</dbReference>
<dbReference type="Proteomes" id="UP001637994">
    <property type="component" value="Unassembled WGS sequence"/>
</dbReference>
<dbReference type="CDD" id="cd00165">
    <property type="entry name" value="S4"/>
    <property type="match status" value="1"/>
</dbReference>
<evidence type="ECO:0000313" key="4">
    <source>
        <dbReference type="Proteomes" id="UP001637994"/>
    </source>
</evidence>
<dbReference type="Pfam" id="PF01479">
    <property type="entry name" value="S4"/>
    <property type="match status" value="1"/>
</dbReference>